<dbReference type="Proteomes" id="UP000479190">
    <property type="component" value="Unassembled WGS sequence"/>
</dbReference>
<reference evidence="1 2" key="1">
    <citation type="submission" date="2020-02" db="EMBL/GenBank/DDBJ databases">
        <authorList>
            <person name="Ferguson B K."/>
        </authorList>
    </citation>
    <scope>NUCLEOTIDE SEQUENCE [LARGE SCALE GENOMIC DNA]</scope>
</reference>
<protein>
    <submittedName>
        <fullName evidence="1">Uncharacterized protein</fullName>
    </submittedName>
</protein>
<organism evidence="1 2">
    <name type="scientific">Trichogramma brassicae</name>
    <dbReference type="NCBI Taxonomy" id="86971"/>
    <lineage>
        <taxon>Eukaryota</taxon>
        <taxon>Metazoa</taxon>
        <taxon>Ecdysozoa</taxon>
        <taxon>Arthropoda</taxon>
        <taxon>Hexapoda</taxon>
        <taxon>Insecta</taxon>
        <taxon>Pterygota</taxon>
        <taxon>Neoptera</taxon>
        <taxon>Endopterygota</taxon>
        <taxon>Hymenoptera</taxon>
        <taxon>Apocrita</taxon>
        <taxon>Proctotrupomorpha</taxon>
        <taxon>Chalcidoidea</taxon>
        <taxon>Trichogrammatidae</taxon>
        <taxon>Trichogramma</taxon>
    </lineage>
</organism>
<accession>A0A6H5IIU3</accession>
<gene>
    <name evidence="1" type="ORF">TBRA_LOCUS8284</name>
</gene>
<sequence>MQRETERKETIREVLDQCTNDASQALPRCSTSSSPGSTMAAALASNPLKSNTVRANTKQYSNARSYTRECTARLGDARILMVVKKLAEFLIAGVTQNCVGTAISKCKDQWKKPSVLISCVLKSIKNCNLTNYLDYGYVALDEASRVVGKINLRDVHLGDGQFQAEFWVSRIGAPSDDPLARVLVKRTVVTHNAMSRRGAHKKRSTCSNQLRREAQKLESLHKHNGVFGWPSYAASRCICKYIFVSGGDHSVIIARAPHPSQLLLCCFCGLSWLYTRVLSLSTRSPSAEKGRGAGAKTNGCSARLASSRGSQRVGPLAGTRIQPRDRWISREKLEMSLSWCRFESVFGYRAPSARVLGLGCGARSLD</sequence>
<dbReference type="EMBL" id="CADCXV010000815">
    <property type="protein sequence ID" value="CAB0036415.1"/>
    <property type="molecule type" value="Genomic_DNA"/>
</dbReference>
<name>A0A6H5IIU3_9HYME</name>
<dbReference type="AlphaFoldDB" id="A0A6H5IIU3"/>
<evidence type="ECO:0000313" key="2">
    <source>
        <dbReference type="Proteomes" id="UP000479190"/>
    </source>
</evidence>
<proteinExistence type="predicted"/>
<keyword evidence="2" id="KW-1185">Reference proteome</keyword>
<evidence type="ECO:0000313" key="1">
    <source>
        <dbReference type="EMBL" id="CAB0036415.1"/>
    </source>
</evidence>